<dbReference type="AlphaFoldDB" id="A0A6B3LMD8"/>
<accession>A0A6B3LMD8</accession>
<dbReference type="EMBL" id="JAAGWD010000002">
    <property type="protein sequence ID" value="NEM97123.1"/>
    <property type="molecule type" value="Genomic_DNA"/>
</dbReference>
<reference evidence="2 3" key="1">
    <citation type="submission" date="2020-02" db="EMBL/GenBank/DDBJ databases">
        <authorList>
            <person name="Kim M.K."/>
        </authorList>
    </citation>
    <scope>NUCLEOTIDE SEQUENCE [LARGE SCALE GENOMIC DNA]</scope>
    <source>
        <strain evidence="2 3">BT327</strain>
    </source>
</reference>
<feature type="signal peptide" evidence="1">
    <location>
        <begin position="1"/>
        <end position="23"/>
    </location>
</feature>
<organism evidence="2 3">
    <name type="scientific">Pontibacter burrus</name>
    <dbReference type="NCBI Taxonomy" id="2704466"/>
    <lineage>
        <taxon>Bacteria</taxon>
        <taxon>Pseudomonadati</taxon>
        <taxon>Bacteroidota</taxon>
        <taxon>Cytophagia</taxon>
        <taxon>Cytophagales</taxon>
        <taxon>Hymenobacteraceae</taxon>
        <taxon>Pontibacter</taxon>
    </lineage>
</organism>
<dbReference type="PROSITE" id="PS51257">
    <property type="entry name" value="PROKAR_LIPOPROTEIN"/>
    <property type="match status" value="1"/>
</dbReference>
<feature type="chain" id="PRO_5025686485" description="Carboxypeptidase regulatory-like domain-containing protein" evidence="1">
    <location>
        <begin position="24"/>
        <end position="237"/>
    </location>
</feature>
<name>A0A6B3LMD8_9BACT</name>
<sequence>MKNKLFLLLPLLLLLLSSCHTQTDDFISKHCPGSCTVIKGKLTTDDRSTPLAGVKLEVNWVTRDIFSSLLRRKAITTTDANGNFELRFLLREDELVRDYNNGVFVVNAQIDQSKYLGCRFYEHLLTYDKLSRDTTIIVNYNLPHRASLYLQALNTSAMSTGDAMLVSAIFDYGEAGPAPNCIPTVSMDIRNTEAAILVAANQDVIIRTVRRKNGVETTTNEVVRLTPGQNLHHQLSF</sequence>
<dbReference type="Proteomes" id="UP000474777">
    <property type="component" value="Unassembled WGS sequence"/>
</dbReference>
<comment type="caution">
    <text evidence="2">The sequence shown here is derived from an EMBL/GenBank/DDBJ whole genome shotgun (WGS) entry which is preliminary data.</text>
</comment>
<proteinExistence type="predicted"/>
<keyword evidence="3" id="KW-1185">Reference proteome</keyword>
<evidence type="ECO:0008006" key="4">
    <source>
        <dbReference type="Google" id="ProtNLM"/>
    </source>
</evidence>
<gene>
    <name evidence="2" type="ORF">GXP69_05400</name>
</gene>
<evidence type="ECO:0000313" key="2">
    <source>
        <dbReference type="EMBL" id="NEM97123.1"/>
    </source>
</evidence>
<keyword evidence="1" id="KW-0732">Signal</keyword>
<dbReference type="RefSeq" id="WP_163913227.1">
    <property type="nucleotide sequence ID" value="NZ_JAAGWD010000002.1"/>
</dbReference>
<protein>
    <recommendedName>
        <fullName evidence="4">Carboxypeptidase regulatory-like domain-containing protein</fullName>
    </recommendedName>
</protein>
<evidence type="ECO:0000256" key="1">
    <source>
        <dbReference type="SAM" id="SignalP"/>
    </source>
</evidence>
<evidence type="ECO:0000313" key="3">
    <source>
        <dbReference type="Proteomes" id="UP000474777"/>
    </source>
</evidence>